<keyword evidence="1" id="KW-0472">Membrane</keyword>
<dbReference type="Proteomes" id="UP001239462">
    <property type="component" value="Unassembled WGS sequence"/>
</dbReference>
<feature type="transmembrane region" description="Helical" evidence="1">
    <location>
        <begin position="12"/>
        <end position="36"/>
    </location>
</feature>
<keyword evidence="1" id="KW-0812">Transmembrane</keyword>
<evidence type="ECO:0000313" key="2">
    <source>
        <dbReference type="EMBL" id="MDM4016630.1"/>
    </source>
</evidence>
<proteinExistence type="predicted"/>
<name>A0ABT7PJI3_9BACT</name>
<evidence type="ECO:0000313" key="3">
    <source>
        <dbReference type="Proteomes" id="UP001239462"/>
    </source>
</evidence>
<dbReference type="RefSeq" id="WP_149496893.1">
    <property type="nucleotide sequence ID" value="NZ_CP141221.1"/>
</dbReference>
<reference evidence="2 3" key="1">
    <citation type="submission" date="2023-06" db="EMBL/GenBank/DDBJ databases">
        <title>Roseiconus lacunae JC819 isolated from Gulf of Mannar region, Tamil Nadu.</title>
        <authorList>
            <person name="Pk S."/>
            <person name="Ch S."/>
            <person name="Ch V.R."/>
        </authorList>
    </citation>
    <scope>NUCLEOTIDE SEQUENCE [LARGE SCALE GENOMIC DNA]</scope>
    <source>
        <strain evidence="2 3">JC819</strain>
    </source>
</reference>
<sequence>MIVRNRRGLRNGITLLEMVVAGTMITTIMMGMALVFRSAGQTWEMVDQDYAVERQLSSLVRHFVRESREAGAVVAISRSGRQITLLMNDGNLRTWRREPNGEVQFQMNTDAAFQTIATDIAELQFRGLDAAGIELTSDPNSMQLVEITATANRADADDSQLIHESTVWIRQW</sequence>
<keyword evidence="1" id="KW-1133">Transmembrane helix</keyword>
<gene>
    <name evidence="2" type="ORF">QTN89_14385</name>
</gene>
<protein>
    <recommendedName>
        <fullName evidence="4">Prepilin-type N-terminal cleavage/methylation domain-containing protein</fullName>
    </recommendedName>
</protein>
<dbReference type="EMBL" id="JASZZN010000009">
    <property type="protein sequence ID" value="MDM4016630.1"/>
    <property type="molecule type" value="Genomic_DNA"/>
</dbReference>
<evidence type="ECO:0008006" key="4">
    <source>
        <dbReference type="Google" id="ProtNLM"/>
    </source>
</evidence>
<comment type="caution">
    <text evidence="2">The sequence shown here is derived from an EMBL/GenBank/DDBJ whole genome shotgun (WGS) entry which is preliminary data.</text>
</comment>
<accession>A0ABT7PJI3</accession>
<organism evidence="2 3">
    <name type="scientific">Roseiconus lacunae</name>
    <dbReference type="NCBI Taxonomy" id="2605694"/>
    <lineage>
        <taxon>Bacteria</taxon>
        <taxon>Pseudomonadati</taxon>
        <taxon>Planctomycetota</taxon>
        <taxon>Planctomycetia</taxon>
        <taxon>Pirellulales</taxon>
        <taxon>Pirellulaceae</taxon>
        <taxon>Roseiconus</taxon>
    </lineage>
</organism>
<keyword evidence="3" id="KW-1185">Reference proteome</keyword>
<evidence type="ECO:0000256" key="1">
    <source>
        <dbReference type="SAM" id="Phobius"/>
    </source>
</evidence>